<keyword evidence="1" id="KW-1133">Transmembrane helix</keyword>
<accession>A0A679J641</accession>
<dbReference type="AlphaFoldDB" id="A0A679J641"/>
<sequence length="85" mass="8768">MSDSSQPPVFLSESSHAVPVPRVVQQAYIWVVSALGGLATIALLVFAVATQSNADAERIAETKGRSSINALVGALAVTHGRPGNL</sequence>
<protein>
    <submittedName>
        <fullName evidence="2">Uncharacterized protein</fullName>
    </submittedName>
</protein>
<organism evidence="2">
    <name type="scientific">Methylobacterium bullatum</name>
    <dbReference type="NCBI Taxonomy" id="570505"/>
    <lineage>
        <taxon>Bacteria</taxon>
        <taxon>Pseudomonadati</taxon>
        <taxon>Pseudomonadota</taxon>
        <taxon>Alphaproteobacteria</taxon>
        <taxon>Hyphomicrobiales</taxon>
        <taxon>Methylobacteriaceae</taxon>
        <taxon>Methylobacterium</taxon>
    </lineage>
</organism>
<evidence type="ECO:0000313" key="2">
    <source>
        <dbReference type="EMBL" id="CAA2103972.1"/>
    </source>
</evidence>
<evidence type="ECO:0000256" key="1">
    <source>
        <dbReference type="SAM" id="Phobius"/>
    </source>
</evidence>
<feature type="transmembrane region" description="Helical" evidence="1">
    <location>
        <begin position="27"/>
        <end position="49"/>
    </location>
</feature>
<keyword evidence="1" id="KW-0472">Membrane</keyword>
<proteinExistence type="predicted"/>
<keyword evidence="1" id="KW-0812">Transmembrane</keyword>
<dbReference type="EMBL" id="LR743504">
    <property type="protein sequence ID" value="CAA2103972.1"/>
    <property type="molecule type" value="Genomic_DNA"/>
</dbReference>
<gene>
    <name evidence="2" type="ORF">MBUL_02466</name>
</gene>
<reference evidence="2" key="1">
    <citation type="submission" date="2019-12" db="EMBL/GenBank/DDBJ databases">
        <authorList>
            <person name="Cremers G."/>
        </authorList>
    </citation>
    <scope>NUCLEOTIDE SEQUENCE</scope>
    <source>
        <strain evidence="2">Mbul1</strain>
    </source>
</reference>
<name>A0A679J641_9HYPH</name>